<keyword evidence="1" id="KW-0175">Coiled coil</keyword>
<evidence type="ECO:0000313" key="4">
    <source>
        <dbReference type="EMBL" id="RPB17607.1"/>
    </source>
</evidence>
<sequence>MTVTAGQLAHAVHANVVSGSYPDSEDVYSATLPSNALPEIIAHLEKACEEVNEEIRKVSRANGPELDSWILQARRLQNDINASNAQADHILALAAQEEALEKELADAEAQHKFLGAEIRFNDELLGRLGLLQMVAATLAQVEALSAGGELAQAMVVLEGAERALVEMRGETIVVELMKERAAGLRRSVVERVERGWTEIVGVQREEGVLCIRREITEGDSVISSTTVVEALQALSLLNTKVDHLHQQLDTLLITPLLDTQRPHAPTFTVAGDTLTTTGHTTDLSATRMFATLRLIINFLHAQLPSAVTSPLSRILVSSLTTRLTSSTLPHSVPSSLDHLPAFEALLAETCRFEEHLQSITWTRDSELREWADRAPRVWLAKRRETCLDALRQTVAQGIRETKVVERSETQKVPTKPAERKGSVGAAAWNEDWKEEEETQAVAKEVAKGLNMSIVDDDDDDDDDASGWGLDEDLDIDDPTPAEPAKPEQEQELELEKASAPAEAAPQEEELDWGEWGDDDEPAAPTTPKTADYTPTTSESAHSSSPEQPAAASSSSSSPSKDVTLKETYTITSIPDAILTLISTLTTEATTLTRLPRNAITPAATDLHTLPPLLLAAYRALAPLHYAHHPAAGMLLYNDTLRLTSLLPPTIPAEDTARTTAFGKRTYARELHSQRMVLTDYLDSAQGFVNCTSYPQSAACKTAITSTLAHIRQLHSSWSRILSRSALSQSLGSLLNTVCVRLVSDIEDISDIAAAESERLAGLCEELAAGVEALFPVSPGGVSMVGVYCGGWIKFRALQQVLESSMVEICYLWREGLVAEFGVEEMCELVVALFQEGENRRRCLEEIRGRR</sequence>
<dbReference type="GO" id="GO:0006888">
    <property type="term" value="P:endoplasmic reticulum to Golgi vesicle-mediated transport"/>
    <property type="evidence" value="ECO:0007669"/>
    <property type="project" value="TreeGrafter"/>
</dbReference>
<feature type="coiled-coil region" evidence="1">
    <location>
        <begin position="90"/>
        <end position="117"/>
    </location>
</feature>
<dbReference type="Proteomes" id="UP000277580">
    <property type="component" value="Unassembled WGS sequence"/>
</dbReference>
<dbReference type="GO" id="GO:0007094">
    <property type="term" value="P:mitotic spindle assembly checkpoint signaling"/>
    <property type="evidence" value="ECO:0007669"/>
    <property type="project" value="TreeGrafter"/>
</dbReference>
<dbReference type="Pfam" id="PF22766">
    <property type="entry name" value="ZW10_C2"/>
    <property type="match status" value="1"/>
</dbReference>
<evidence type="ECO:0000256" key="1">
    <source>
        <dbReference type="SAM" id="Coils"/>
    </source>
</evidence>
<keyword evidence="5" id="KW-1185">Reference proteome</keyword>
<dbReference type="InterPro" id="IPR055148">
    <property type="entry name" value="ZW10_C_2"/>
</dbReference>
<reference evidence="4 5" key="1">
    <citation type="journal article" date="2018" name="Nat. Ecol. Evol.">
        <title>Pezizomycetes genomes reveal the molecular basis of ectomycorrhizal truffle lifestyle.</title>
        <authorList>
            <person name="Murat C."/>
            <person name="Payen T."/>
            <person name="Noel B."/>
            <person name="Kuo A."/>
            <person name="Morin E."/>
            <person name="Chen J."/>
            <person name="Kohler A."/>
            <person name="Krizsan K."/>
            <person name="Balestrini R."/>
            <person name="Da Silva C."/>
            <person name="Montanini B."/>
            <person name="Hainaut M."/>
            <person name="Levati E."/>
            <person name="Barry K.W."/>
            <person name="Belfiori B."/>
            <person name="Cichocki N."/>
            <person name="Clum A."/>
            <person name="Dockter R.B."/>
            <person name="Fauchery L."/>
            <person name="Guy J."/>
            <person name="Iotti M."/>
            <person name="Le Tacon F."/>
            <person name="Lindquist E.A."/>
            <person name="Lipzen A."/>
            <person name="Malagnac F."/>
            <person name="Mello A."/>
            <person name="Molinier V."/>
            <person name="Miyauchi S."/>
            <person name="Poulain J."/>
            <person name="Riccioni C."/>
            <person name="Rubini A."/>
            <person name="Sitrit Y."/>
            <person name="Splivallo R."/>
            <person name="Traeger S."/>
            <person name="Wang M."/>
            <person name="Zifcakova L."/>
            <person name="Wipf D."/>
            <person name="Zambonelli A."/>
            <person name="Paolocci F."/>
            <person name="Nowrousian M."/>
            <person name="Ottonello S."/>
            <person name="Baldrian P."/>
            <person name="Spatafora J.W."/>
            <person name="Henrissat B."/>
            <person name="Nagy L.G."/>
            <person name="Aury J.M."/>
            <person name="Wincker P."/>
            <person name="Grigoriev I.V."/>
            <person name="Bonfante P."/>
            <person name="Martin F.M."/>
        </authorList>
    </citation>
    <scope>NUCLEOTIDE SEQUENCE [LARGE SCALE GENOMIC DNA]</scope>
    <source>
        <strain evidence="4 5">CCBAS932</strain>
    </source>
</reference>
<dbReference type="GO" id="GO:0005737">
    <property type="term" value="C:cytoplasm"/>
    <property type="evidence" value="ECO:0007669"/>
    <property type="project" value="GOC"/>
</dbReference>
<feature type="compositionally biased region" description="Acidic residues" evidence="2">
    <location>
        <begin position="505"/>
        <end position="521"/>
    </location>
</feature>
<feature type="compositionally biased region" description="Low complexity" evidence="2">
    <location>
        <begin position="522"/>
        <end position="559"/>
    </location>
</feature>
<dbReference type="OrthoDB" id="534815at2759"/>
<name>A0A3N4L410_9PEZI</name>
<dbReference type="Gene3D" id="1.10.357.150">
    <property type="match status" value="1"/>
</dbReference>
<protein>
    <recommendedName>
        <fullName evidence="3">ZW10 C-terminal helical domain-containing protein</fullName>
    </recommendedName>
</protein>
<dbReference type="GO" id="GO:1990423">
    <property type="term" value="C:RZZ complex"/>
    <property type="evidence" value="ECO:0007669"/>
    <property type="project" value="TreeGrafter"/>
</dbReference>
<proteinExistence type="predicted"/>
<feature type="region of interest" description="Disordered" evidence="2">
    <location>
        <begin position="450"/>
        <end position="561"/>
    </location>
</feature>
<dbReference type="PANTHER" id="PTHR12205:SF0">
    <property type="entry name" value="CENTROMERE_KINETOCHORE PROTEIN ZW10 HOMOLOG"/>
    <property type="match status" value="1"/>
</dbReference>
<feature type="compositionally biased region" description="Basic and acidic residues" evidence="2">
    <location>
        <begin position="484"/>
        <end position="496"/>
    </location>
</feature>
<evidence type="ECO:0000259" key="3">
    <source>
        <dbReference type="Pfam" id="PF22766"/>
    </source>
</evidence>
<dbReference type="AlphaFoldDB" id="A0A3N4L410"/>
<gene>
    <name evidence="4" type="ORF">P167DRAFT_531158</name>
</gene>
<dbReference type="STRING" id="1392247.A0A3N4L410"/>
<evidence type="ECO:0000313" key="5">
    <source>
        <dbReference type="Proteomes" id="UP000277580"/>
    </source>
</evidence>
<organism evidence="4 5">
    <name type="scientific">Morchella conica CCBAS932</name>
    <dbReference type="NCBI Taxonomy" id="1392247"/>
    <lineage>
        <taxon>Eukaryota</taxon>
        <taxon>Fungi</taxon>
        <taxon>Dikarya</taxon>
        <taxon>Ascomycota</taxon>
        <taxon>Pezizomycotina</taxon>
        <taxon>Pezizomycetes</taxon>
        <taxon>Pezizales</taxon>
        <taxon>Morchellaceae</taxon>
        <taxon>Morchella</taxon>
    </lineage>
</organism>
<feature type="domain" description="ZW10 C-terminal helical" evidence="3">
    <location>
        <begin position="702"/>
        <end position="846"/>
    </location>
</feature>
<feature type="compositionally biased region" description="Acidic residues" evidence="2">
    <location>
        <begin position="454"/>
        <end position="479"/>
    </location>
</feature>
<feature type="region of interest" description="Disordered" evidence="2">
    <location>
        <begin position="406"/>
        <end position="433"/>
    </location>
</feature>
<dbReference type="PANTHER" id="PTHR12205">
    <property type="entry name" value="CENTROMERE/KINETOCHORE PROTEIN ZW10"/>
    <property type="match status" value="1"/>
</dbReference>
<evidence type="ECO:0000256" key="2">
    <source>
        <dbReference type="SAM" id="MobiDB-lite"/>
    </source>
</evidence>
<dbReference type="EMBL" id="ML119105">
    <property type="protein sequence ID" value="RPB17607.1"/>
    <property type="molecule type" value="Genomic_DNA"/>
</dbReference>
<dbReference type="InterPro" id="IPR046362">
    <property type="entry name" value="Zw10/DSL1_C_sf"/>
</dbReference>
<accession>A0A3N4L410</accession>
<dbReference type="InParanoid" id="A0A3N4L410"/>